<organism evidence="2 3">
    <name type="scientific">Cystobacter fuscus (strain ATCC 25194 / DSM 2262 / NBRC 100088 / M29)</name>
    <dbReference type="NCBI Taxonomy" id="1242864"/>
    <lineage>
        <taxon>Bacteria</taxon>
        <taxon>Pseudomonadati</taxon>
        <taxon>Myxococcota</taxon>
        <taxon>Myxococcia</taxon>
        <taxon>Myxococcales</taxon>
        <taxon>Cystobacterineae</taxon>
        <taxon>Archangiaceae</taxon>
        <taxon>Cystobacter</taxon>
    </lineage>
</organism>
<name>S9P1N9_CYSF2</name>
<evidence type="ECO:0000256" key="1">
    <source>
        <dbReference type="SAM" id="MobiDB-lite"/>
    </source>
</evidence>
<evidence type="ECO:0000313" key="3">
    <source>
        <dbReference type="Proteomes" id="UP000011682"/>
    </source>
</evidence>
<comment type="caution">
    <text evidence="2">The sequence shown here is derived from an EMBL/GenBank/DDBJ whole genome shotgun (WGS) entry which is preliminary data.</text>
</comment>
<sequence length="51" mass="5565">MAAPSIWYEEVAVPQRKSFGKLMSAMRVLEPLDRGKKQGRQASADFSGAAP</sequence>
<evidence type="ECO:0000313" key="2">
    <source>
        <dbReference type="EMBL" id="EPX58390.1"/>
    </source>
</evidence>
<reference evidence="2" key="1">
    <citation type="submission" date="2013-05" db="EMBL/GenBank/DDBJ databases">
        <title>Genome assembly of Cystobacter fuscus DSM 2262.</title>
        <authorList>
            <person name="Sharma G."/>
            <person name="Khatri I."/>
            <person name="Kaur C."/>
            <person name="Mayilraj S."/>
            <person name="Subramanian S."/>
        </authorList>
    </citation>
    <scope>NUCLEOTIDE SEQUENCE [LARGE SCALE GENOMIC DNA]</scope>
    <source>
        <strain evidence="2">DSM 2262</strain>
    </source>
</reference>
<accession>S9P1N9</accession>
<gene>
    <name evidence="2" type="ORF">D187_004146</name>
</gene>
<dbReference type="EMBL" id="ANAH02000025">
    <property type="protein sequence ID" value="EPX58390.1"/>
    <property type="molecule type" value="Genomic_DNA"/>
</dbReference>
<dbReference type="Proteomes" id="UP000011682">
    <property type="component" value="Unassembled WGS sequence"/>
</dbReference>
<keyword evidence="3" id="KW-1185">Reference proteome</keyword>
<dbReference type="AlphaFoldDB" id="S9P1N9"/>
<feature type="region of interest" description="Disordered" evidence="1">
    <location>
        <begin position="31"/>
        <end position="51"/>
    </location>
</feature>
<protein>
    <submittedName>
        <fullName evidence="2">Uncharacterized protein</fullName>
    </submittedName>
</protein>
<proteinExistence type="predicted"/>